<proteinExistence type="predicted"/>
<dbReference type="STRING" id="8022.A0A060VVR7"/>
<dbReference type="PaxDb" id="8022-A0A060VVR7"/>
<protein>
    <submittedName>
        <fullName evidence="1">Uncharacterized protein</fullName>
    </submittedName>
</protein>
<evidence type="ECO:0000313" key="2">
    <source>
        <dbReference type="Proteomes" id="UP000193380"/>
    </source>
</evidence>
<reference evidence="1" key="2">
    <citation type="submission" date="2014-03" db="EMBL/GenBank/DDBJ databases">
        <authorList>
            <person name="Genoscope - CEA"/>
        </authorList>
    </citation>
    <scope>NUCLEOTIDE SEQUENCE</scope>
</reference>
<reference evidence="1" key="1">
    <citation type="journal article" date="2014" name="Nat. Commun.">
        <title>The rainbow trout genome provides novel insights into evolution after whole-genome duplication in vertebrates.</title>
        <authorList>
            <person name="Berthelot C."/>
            <person name="Brunet F."/>
            <person name="Chalopin D."/>
            <person name="Juanchich A."/>
            <person name="Bernard M."/>
            <person name="Noel B."/>
            <person name="Bento P."/>
            <person name="Da Silva C."/>
            <person name="Labadie K."/>
            <person name="Alberti A."/>
            <person name="Aury J.M."/>
            <person name="Louis A."/>
            <person name="Dehais P."/>
            <person name="Bardou P."/>
            <person name="Montfort J."/>
            <person name="Klopp C."/>
            <person name="Cabau C."/>
            <person name="Gaspin C."/>
            <person name="Thorgaard G.H."/>
            <person name="Boussaha M."/>
            <person name="Quillet E."/>
            <person name="Guyomard R."/>
            <person name="Galiana D."/>
            <person name="Bobe J."/>
            <person name="Volff J.N."/>
            <person name="Genet C."/>
            <person name="Wincker P."/>
            <person name="Jaillon O."/>
            <person name="Roest Crollius H."/>
            <person name="Guiguen Y."/>
        </authorList>
    </citation>
    <scope>NUCLEOTIDE SEQUENCE [LARGE SCALE GENOMIC DNA]</scope>
</reference>
<organism evidence="1 2">
    <name type="scientific">Oncorhynchus mykiss</name>
    <name type="common">Rainbow trout</name>
    <name type="synonym">Salmo gairdneri</name>
    <dbReference type="NCBI Taxonomy" id="8022"/>
    <lineage>
        <taxon>Eukaryota</taxon>
        <taxon>Metazoa</taxon>
        <taxon>Chordata</taxon>
        <taxon>Craniata</taxon>
        <taxon>Vertebrata</taxon>
        <taxon>Euteleostomi</taxon>
        <taxon>Actinopterygii</taxon>
        <taxon>Neopterygii</taxon>
        <taxon>Teleostei</taxon>
        <taxon>Protacanthopterygii</taxon>
        <taxon>Salmoniformes</taxon>
        <taxon>Salmonidae</taxon>
        <taxon>Salmoninae</taxon>
        <taxon>Oncorhynchus</taxon>
    </lineage>
</organism>
<accession>A0A060VVR7</accession>
<evidence type="ECO:0000313" key="1">
    <source>
        <dbReference type="EMBL" id="CDQ56425.1"/>
    </source>
</evidence>
<name>A0A060VVR7_ONCMY</name>
<dbReference type="Proteomes" id="UP000193380">
    <property type="component" value="Unassembled WGS sequence"/>
</dbReference>
<dbReference type="AlphaFoldDB" id="A0A060VVR7"/>
<gene>
    <name evidence="1" type="ORF">GSONMT00079758001</name>
</gene>
<sequence>MKVEKVHDVLNRLHLAVPAKRDEKMAKKAKKLMKSQQKDMNCQGKKGEADRHVFDLKPKPIFLWQENVRNKRSQIKALIDEVGAVFSVIQLLSELYTFHWSKSENKCLPFSELSFIILR</sequence>
<dbReference type="EMBL" id="FR904263">
    <property type="protein sequence ID" value="CDQ56425.1"/>
    <property type="molecule type" value="Genomic_DNA"/>
</dbReference>